<keyword evidence="8" id="KW-0206">Cytoskeleton</keyword>
<dbReference type="GO" id="GO:0007155">
    <property type="term" value="P:cell adhesion"/>
    <property type="evidence" value="ECO:0007669"/>
    <property type="project" value="UniProtKB-KW"/>
</dbReference>
<dbReference type="Pfam" id="PF11559">
    <property type="entry name" value="ADIP"/>
    <property type="match status" value="1"/>
</dbReference>
<dbReference type="GO" id="GO:0034451">
    <property type="term" value="C:centriolar satellite"/>
    <property type="evidence" value="ECO:0007669"/>
    <property type="project" value="TreeGrafter"/>
</dbReference>
<dbReference type="GO" id="GO:0036064">
    <property type="term" value="C:ciliary basal body"/>
    <property type="evidence" value="ECO:0007669"/>
    <property type="project" value="TreeGrafter"/>
</dbReference>
<evidence type="ECO:0000256" key="4">
    <source>
        <dbReference type="ARBA" id="ARBA00022490"/>
    </source>
</evidence>
<evidence type="ECO:0000256" key="6">
    <source>
        <dbReference type="ARBA" id="ARBA00022949"/>
    </source>
</evidence>
<evidence type="ECO:0000256" key="10">
    <source>
        <dbReference type="SAM" id="MobiDB-lite"/>
    </source>
</evidence>
<evidence type="ECO:0000256" key="1">
    <source>
        <dbReference type="ARBA" id="ARBA00004282"/>
    </source>
</evidence>
<comment type="subcellular location">
    <subcellularLocation>
        <location evidence="1">Cell junction</location>
    </subcellularLocation>
    <subcellularLocation>
        <location evidence="2">Cytoplasm</location>
        <location evidence="2">Cytoskeleton</location>
        <location evidence="2">Microtubule organizing center</location>
        <location evidence="2">Centrosome</location>
    </subcellularLocation>
</comment>
<comment type="similarity">
    <text evidence="3">Belongs to the ADIP family.</text>
</comment>
<sequence>MDSLYGNNVCSKVLYDKPFSNCSMLSDSYLDMYPYSYPYSSSVCNKENLEDCIIHLNKLLQNMCLPTISNMSNITVPLVNITFDLLKRIQQDTKFREELESKTSRIITDYERLQTSQMRLKDDIEKLEREIAVRQGKEKELSTKNRSLCSSIKAEKDEVKRLNSTINHRELQYRHDSKKNEREMNRLKEKLSQVLMEKSHKILGPEILNALPKTDGKRATWKTNSNQVEEFYSMMLRDYEKKLKSLHAENHDLENFIEKIVHTLESLVDQFKFKLNSVMHVVNEVDYESDAEEEMEVAEGKSSYDASESGYETCASFTKCQKLLQKLNRYCTTLHNYLENNIQDPEKASAKNLDVGQESEVDLLKTKLQQFKELVAFQEETLQKFANKAPSENSSNSFLHETQLIQEYEQLEIKKKLFLEAKGNFEKERLQHMNEAMQLAEEKKLFNLEKCNKMKQQFLELAPKKNPAELLPALSDFLSATTSSEAMSDSYSTPDTKTVFKNSTSCNEHLKCKNLASGDAAQVRNHQRNSLLDYSDFILDKLPYSLDDSQSISNHNLSSSNPVNVTPKCQSYSSLGASNRSPCSSASAPSGLNSEESSKVCPSSSLFQRLDSSKILDSGKIFSSKALRHHFSQRRRSDPVCSMNDLCNLAASSLHSCGELCHKTHFVSLNSLNRSLCLQDPLEPQFQSQTNSLHDFIDPFDL</sequence>
<dbReference type="KEGG" id="osn:115223472"/>
<keyword evidence="11" id="KW-1185">Reference proteome</keyword>
<dbReference type="AlphaFoldDB" id="A0A7E6FNH3"/>
<evidence type="ECO:0000256" key="7">
    <source>
        <dbReference type="ARBA" id="ARBA00023054"/>
    </source>
</evidence>
<keyword evidence="7 9" id="KW-0175">Coiled coil</keyword>
<evidence type="ECO:0000256" key="2">
    <source>
        <dbReference type="ARBA" id="ARBA00004300"/>
    </source>
</evidence>
<keyword evidence="4" id="KW-0963">Cytoplasm</keyword>
<dbReference type="RefSeq" id="XP_036368422.1">
    <property type="nucleotide sequence ID" value="XM_036512529.1"/>
</dbReference>
<dbReference type="PANTHER" id="PTHR46507:SF4">
    <property type="entry name" value="SSX FAMILY MEMBER 2 INTERACTING PROTEIN"/>
    <property type="match status" value="1"/>
</dbReference>
<dbReference type="InterPro" id="IPR052300">
    <property type="entry name" value="Adhesion_Centrosome_assoc"/>
</dbReference>
<evidence type="ECO:0000313" key="11">
    <source>
        <dbReference type="Proteomes" id="UP000515154"/>
    </source>
</evidence>
<feature type="region of interest" description="Disordered" evidence="10">
    <location>
        <begin position="575"/>
        <end position="596"/>
    </location>
</feature>
<dbReference type="PANTHER" id="PTHR46507">
    <property type="entry name" value="AFADIN- AND ALPHA-ACTININ-BINDING PROTEIN"/>
    <property type="match status" value="1"/>
</dbReference>
<name>A0A7E6FNH3_9MOLL</name>
<reference evidence="12" key="1">
    <citation type="submission" date="2025-08" db="UniProtKB">
        <authorList>
            <consortium name="RefSeq"/>
        </authorList>
    </citation>
    <scope>IDENTIFICATION</scope>
</reference>
<keyword evidence="5" id="KW-0130">Cell adhesion</keyword>
<evidence type="ECO:0000256" key="8">
    <source>
        <dbReference type="ARBA" id="ARBA00023212"/>
    </source>
</evidence>
<feature type="coiled-coil region" evidence="9">
    <location>
        <begin position="361"/>
        <end position="388"/>
    </location>
</feature>
<keyword evidence="6" id="KW-0965">Cell junction</keyword>
<dbReference type="GO" id="GO:0070161">
    <property type="term" value="C:anchoring junction"/>
    <property type="evidence" value="ECO:0007669"/>
    <property type="project" value="UniProtKB-SubCell"/>
</dbReference>
<gene>
    <name evidence="12" type="primary">LOC115223472</name>
</gene>
<accession>A0A7E6FNH3</accession>
<evidence type="ECO:0000256" key="9">
    <source>
        <dbReference type="SAM" id="Coils"/>
    </source>
</evidence>
<evidence type="ECO:0000313" key="12">
    <source>
        <dbReference type="RefSeq" id="XP_036368422.1"/>
    </source>
</evidence>
<evidence type="ECO:0000256" key="5">
    <source>
        <dbReference type="ARBA" id="ARBA00022889"/>
    </source>
</evidence>
<feature type="compositionally biased region" description="Polar residues" evidence="10">
    <location>
        <begin position="575"/>
        <end position="593"/>
    </location>
</feature>
<dbReference type="GO" id="GO:0035735">
    <property type="term" value="P:intraciliary transport involved in cilium assembly"/>
    <property type="evidence" value="ECO:0007669"/>
    <property type="project" value="TreeGrafter"/>
</dbReference>
<feature type="coiled-coil region" evidence="9">
    <location>
        <begin position="110"/>
        <end position="144"/>
    </location>
</feature>
<evidence type="ECO:0000256" key="3">
    <source>
        <dbReference type="ARBA" id="ARBA00009291"/>
    </source>
</evidence>
<dbReference type="InterPro" id="IPR021622">
    <property type="entry name" value="Afadin/alpha-actinin-bd"/>
</dbReference>
<proteinExistence type="inferred from homology"/>
<organism evidence="11 12">
    <name type="scientific">Octopus sinensis</name>
    <name type="common">East Asian common octopus</name>
    <dbReference type="NCBI Taxonomy" id="2607531"/>
    <lineage>
        <taxon>Eukaryota</taxon>
        <taxon>Metazoa</taxon>
        <taxon>Spiralia</taxon>
        <taxon>Lophotrochozoa</taxon>
        <taxon>Mollusca</taxon>
        <taxon>Cephalopoda</taxon>
        <taxon>Coleoidea</taxon>
        <taxon>Octopodiformes</taxon>
        <taxon>Octopoda</taxon>
        <taxon>Incirrata</taxon>
        <taxon>Octopodidae</taxon>
        <taxon>Octopus</taxon>
    </lineage>
</organism>
<dbReference type="Proteomes" id="UP000515154">
    <property type="component" value="Linkage group LG23"/>
</dbReference>
<protein>
    <submittedName>
        <fullName evidence="12">Afadin- and alpha-actinin-binding protein A</fullName>
    </submittedName>
</protein>